<name>A0A2I0WQH3_9ASPA</name>
<accession>A0A2I0WQH3</accession>
<reference evidence="2 3" key="1">
    <citation type="journal article" date="2016" name="Sci. Rep.">
        <title>The Dendrobium catenatum Lindl. genome sequence provides insights into polysaccharide synthase, floral development and adaptive evolution.</title>
        <authorList>
            <person name="Zhang G.Q."/>
            <person name="Xu Q."/>
            <person name="Bian C."/>
            <person name="Tsai W.C."/>
            <person name="Yeh C.M."/>
            <person name="Liu K.W."/>
            <person name="Yoshida K."/>
            <person name="Zhang L.S."/>
            <person name="Chang S.B."/>
            <person name="Chen F."/>
            <person name="Shi Y."/>
            <person name="Su Y.Y."/>
            <person name="Zhang Y.Q."/>
            <person name="Chen L.J."/>
            <person name="Yin Y."/>
            <person name="Lin M."/>
            <person name="Huang H."/>
            <person name="Deng H."/>
            <person name="Wang Z.W."/>
            <person name="Zhu S.L."/>
            <person name="Zhao X."/>
            <person name="Deng C."/>
            <person name="Niu S.C."/>
            <person name="Huang J."/>
            <person name="Wang M."/>
            <person name="Liu G.H."/>
            <person name="Yang H.J."/>
            <person name="Xiao X.J."/>
            <person name="Hsiao Y.Y."/>
            <person name="Wu W.L."/>
            <person name="Chen Y.Y."/>
            <person name="Mitsuda N."/>
            <person name="Ohme-Takagi M."/>
            <person name="Luo Y.B."/>
            <person name="Van de Peer Y."/>
            <person name="Liu Z.J."/>
        </authorList>
    </citation>
    <scope>NUCLEOTIDE SEQUENCE [LARGE SCALE GENOMIC DNA]</scope>
    <source>
        <tissue evidence="2">The whole plant</tissue>
    </source>
</reference>
<dbReference type="AlphaFoldDB" id="A0A2I0WQH3"/>
<proteinExistence type="predicted"/>
<sequence>MHEDVDLTHHRPISTSIQTKQQMKRSGEKNHQSSRRSGITARMPKIARKKNLRRTSGQNIPIWDQNKTGKETISHPKKLPANHTQRISPEFAQNFP</sequence>
<keyword evidence="3" id="KW-1185">Reference proteome</keyword>
<evidence type="ECO:0000256" key="1">
    <source>
        <dbReference type="SAM" id="MobiDB-lite"/>
    </source>
</evidence>
<evidence type="ECO:0000313" key="3">
    <source>
        <dbReference type="Proteomes" id="UP000233837"/>
    </source>
</evidence>
<evidence type="ECO:0000313" key="2">
    <source>
        <dbReference type="EMBL" id="PKU77910.1"/>
    </source>
</evidence>
<feature type="region of interest" description="Disordered" evidence="1">
    <location>
        <begin position="1"/>
        <end position="96"/>
    </location>
</feature>
<gene>
    <name evidence="2" type="ORF">MA16_Dca023490</name>
</gene>
<dbReference type="EMBL" id="KZ502485">
    <property type="protein sequence ID" value="PKU77910.1"/>
    <property type="molecule type" value="Genomic_DNA"/>
</dbReference>
<dbReference type="Proteomes" id="UP000233837">
    <property type="component" value="Unassembled WGS sequence"/>
</dbReference>
<reference evidence="2 3" key="2">
    <citation type="journal article" date="2017" name="Nature">
        <title>The Apostasia genome and the evolution of orchids.</title>
        <authorList>
            <person name="Zhang G.Q."/>
            <person name="Liu K.W."/>
            <person name="Li Z."/>
            <person name="Lohaus R."/>
            <person name="Hsiao Y.Y."/>
            <person name="Niu S.C."/>
            <person name="Wang J.Y."/>
            <person name="Lin Y.C."/>
            <person name="Xu Q."/>
            <person name="Chen L.J."/>
            <person name="Yoshida K."/>
            <person name="Fujiwara S."/>
            <person name="Wang Z.W."/>
            <person name="Zhang Y.Q."/>
            <person name="Mitsuda N."/>
            <person name="Wang M."/>
            <person name="Liu G.H."/>
            <person name="Pecoraro L."/>
            <person name="Huang H.X."/>
            <person name="Xiao X.J."/>
            <person name="Lin M."/>
            <person name="Wu X.Y."/>
            <person name="Wu W.L."/>
            <person name="Chen Y.Y."/>
            <person name="Chang S.B."/>
            <person name="Sakamoto S."/>
            <person name="Ohme-Takagi M."/>
            <person name="Yagi M."/>
            <person name="Zeng S.J."/>
            <person name="Shen C.Y."/>
            <person name="Yeh C.M."/>
            <person name="Luo Y.B."/>
            <person name="Tsai W.C."/>
            <person name="Van de Peer Y."/>
            <person name="Liu Z.J."/>
        </authorList>
    </citation>
    <scope>NUCLEOTIDE SEQUENCE [LARGE SCALE GENOMIC DNA]</scope>
    <source>
        <tissue evidence="2">The whole plant</tissue>
    </source>
</reference>
<protein>
    <submittedName>
        <fullName evidence="2">Uncharacterized protein</fullName>
    </submittedName>
</protein>
<organism evidence="2 3">
    <name type="scientific">Dendrobium catenatum</name>
    <dbReference type="NCBI Taxonomy" id="906689"/>
    <lineage>
        <taxon>Eukaryota</taxon>
        <taxon>Viridiplantae</taxon>
        <taxon>Streptophyta</taxon>
        <taxon>Embryophyta</taxon>
        <taxon>Tracheophyta</taxon>
        <taxon>Spermatophyta</taxon>
        <taxon>Magnoliopsida</taxon>
        <taxon>Liliopsida</taxon>
        <taxon>Asparagales</taxon>
        <taxon>Orchidaceae</taxon>
        <taxon>Epidendroideae</taxon>
        <taxon>Malaxideae</taxon>
        <taxon>Dendrobiinae</taxon>
        <taxon>Dendrobium</taxon>
    </lineage>
</organism>